<dbReference type="Proteomes" id="UP001285263">
    <property type="component" value="Unassembled WGS sequence"/>
</dbReference>
<feature type="transmembrane region" description="Helical" evidence="1">
    <location>
        <begin position="336"/>
        <end position="359"/>
    </location>
</feature>
<evidence type="ECO:0000313" key="2">
    <source>
        <dbReference type="EMBL" id="MDY0746439.1"/>
    </source>
</evidence>
<evidence type="ECO:0000256" key="1">
    <source>
        <dbReference type="SAM" id="Phobius"/>
    </source>
</evidence>
<dbReference type="EMBL" id="JAXCLA010000005">
    <property type="protein sequence ID" value="MDY0746439.1"/>
    <property type="molecule type" value="Genomic_DNA"/>
</dbReference>
<reference evidence="2 3" key="1">
    <citation type="submission" date="2023-11" db="EMBL/GenBank/DDBJ databases">
        <title>Paucibacter sp. nov., isolated from fresh soil in Korea.</title>
        <authorList>
            <person name="Le N.T.T."/>
        </authorList>
    </citation>
    <scope>NUCLEOTIDE SEQUENCE [LARGE SCALE GENOMIC DNA]</scope>
    <source>
        <strain evidence="2 3">R3-3</strain>
    </source>
</reference>
<evidence type="ECO:0008006" key="4">
    <source>
        <dbReference type="Google" id="ProtNLM"/>
    </source>
</evidence>
<name>A0ABU5DJX8_9BURK</name>
<protein>
    <recommendedName>
        <fullName evidence="4">ABC transmembrane type-1 domain-containing protein</fullName>
    </recommendedName>
</protein>
<dbReference type="RefSeq" id="WP_320424347.1">
    <property type="nucleotide sequence ID" value="NZ_JAXCLA010000005.1"/>
</dbReference>
<keyword evidence="1" id="KW-1133">Transmembrane helix</keyword>
<gene>
    <name evidence="2" type="ORF">SNE35_18145</name>
</gene>
<keyword evidence="3" id="KW-1185">Reference proteome</keyword>
<comment type="caution">
    <text evidence="2">The sequence shown here is derived from an EMBL/GenBank/DDBJ whole genome shotgun (WGS) entry which is preliminary data.</text>
</comment>
<sequence>MDAHGLMLSLRIAPRCKALRAFGPLVLTLTFACSLSGAARSQGVADRYLAAVSKAASAAEGAASAANSAASASLSASIELKNAVAQARRPASAGDVSISPKTAVSGPARTANAVTAAVKVISGNALPYVGALAAAGVLAMAIVEFLKAVLSLQLIFQRMSLCLWVGIRWTDAFKRRDTPGTILPELLYLAIGERKHLNVLCGQDLPKMMGQIQAAARLALDFPEKFPNLYAFLTDSDIKSLGTRVSETDRVALYNHKAALHEPSQRAPVDVPGPDDGQEQELASLTRAADNGQTRATQADVLSPATAAQTQARLANLVSRKLDGFQLRVAYWWSRFCQFLAMGTSVVICCVALGMVASAKPELDITVGWQLVIGFLGGLLAPFAKDFSQALAKLAAK</sequence>
<feature type="transmembrane region" description="Helical" evidence="1">
    <location>
        <begin position="128"/>
        <end position="150"/>
    </location>
</feature>
<keyword evidence="1" id="KW-0472">Membrane</keyword>
<accession>A0ABU5DJX8</accession>
<proteinExistence type="predicted"/>
<evidence type="ECO:0000313" key="3">
    <source>
        <dbReference type="Proteomes" id="UP001285263"/>
    </source>
</evidence>
<keyword evidence="1" id="KW-0812">Transmembrane</keyword>
<organism evidence="2 3">
    <name type="scientific">Roseateles agri</name>
    <dbReference type="NCBI Taxonomy" id="3098619"/>
    <lineage>
        <taxon>Bacteria</taxon>
        <taxon>Pseudomonadati</taxon>
        <taxon>Pseudomonadota</taxon>
        <taxon>Betaproteobacteria</taxon>
        <taxon>Burkholderiales</taxon>
        <taxon>Sphaerotilaceae</taxon>
        <taxon>Roseateles</taxon>
    </lineage>
</organism>
<feature type="transmembrane region" description="Helical" evidence="1">
    <location>
        <begin position="365"/>
        <end position="384"/>
    </location>
</feature>